<feature type="compositionally biased region" description="Polar residues" evidence="1">
    <location>
        <begin position="103"/>
        <end position="117"/>
    </location>
</feature>
<proteinExistence type="predicted"/>
<feature type="compositionally biased region" description="Acidic residues" evidence="1">
    <location>
        <begin position="136"/>
        <end position="155"/>
    </location>
</feature>
<sequence length="155" mass="18478">MDQIFMDMLSPDFDSVFHGHMREVSSWRGGQETGRPLCRGQDDLSEEDRRQDVLSEEDRRQDNLSEEDRRQDILSEEDRRQDDLSEEDRTSSLKRTGRPLSRGQETGQSCSGTFQHHQNLKETKIRDQFFQHAPEEEQEEEEEEEQEEEEKEEEE</sequence>
<feature type="compositionally biased region" description="Basic and acidic residues" evidence="1">
    <location>
        <begin position="47"/>
        <end position="91"/>
    </location>
</feature>
<dbReference type="EMBL" id="OY660869">
    <property type="protein sequence ID" value="CAJ1059368.1"/>
    <property type="molecule type" value="Genomic_DNA"/>
</dbReference>
<evidence type="ECO:0000256" key="1">
    <source>
        <dbReference type="SAM" id="MobiDB-lite"/>
    </source>
</evidence>
<name>A0AAV1FE45_XYRNO</name>
<dbReference type="AlphaFoldDB" id="A0AAV1FE45"/>
<feature type="region of interest" description="Disordered" evidence="1">
    <location>
        <begin position="25"/>
        <end position="155"/>
    </location>
</feature>
<evidence type="ECO:0000313" key="2">
    <source>
        <dbReference type="EMBL" id="CAJ1059368.1"/>
    </source>
</evidence>
<evidence type="ECO:0000313" key="3">
    <source>
        <dbReference type="Proteomes" id="UP001178508"/>
    </source>
</evidence>
<gene>
    <name evidence="2" type="ORF">XNOV1_A000728</name>
</gene>
<accession>A0AAV1FE45</accession>
<reference evidence="2" key="1">
    <citation type="submission" date="2023-08" db="EMBL/GenBank/DDBJ databases">
        <authorList>
            <person name="Alioto T."/>
            <person name="Alioto T."/>
            <person name="Gomez Garrido J."/>
        </authorList>
    </citation>
    <scope>NUCLEOTIDE SEQUENCE</scope>
</reference>
<feature type="compositionally biased region" description="Basic and acidic residues" evidence="1">
    <location>
        <begin position="119"/>
        <end position="135"/>
    </location>
</feature>
<protein>
    <submittedName>
        <fullName evidence="2">Uncharacterized protein</fullName>
    </submittedName>
</protein>
<dbReference type="Proteomes" id="UP001178508">
    <property type="component" value="Chromosome 6"/>
</dbReference>
<organism evidence="2 3">
    <name type="scientific">Xyrichtys novacula</name>
    <name type="common">Pearly razorfish</name>
    <name type="synonym">Hemipteronotus novacula</name>
    <dbReference type="NCBI Taxonomy" id="13765"/>
    <lineage>
        <taxon>Eukaryota</taxon>
        <taxon>Metazoa</taxon>
        <taxon>Chordata</taxon>
        <taxon>Craniata</taxon>
        <taxon>Vertebrata</taxon>
        <taxon>Euteleostomi</taxon>
        <taxon>Actinopterygii</taxon>
        <taxon>Neopterygii</taxon>
        <taxon>Teleostei</taxon>
        <taxon>Neoteleostei</taxon>
        <taxon>Acanthomorphata</taxon>
        <taxon>Eupercaria</taxon>
        <taxon>Labriformes</taxon>
        <taxon>Labridae</taxon>
        <taxon>Xyrichtys</taxon>
    </lineage>
</organism>
<keyword evidence="3" id="KW-1185">Reference proteome</keyword>